<dbReference type="Proteomes" id="UP000803884">
    <property type="component" value="Unassembled WGS sequence"/>
</dbReference>
<keyword evidence="4" id="KW-1185">Reference proteome</keyword>
<feature type="transmembrane region" description="Helical" evidence="2">
    <location>
        <begin position="6"/>
        <end position="28"/>
    </location>
</feature>
<dbReference type="GeneID" id="96006648"/>
<feature type="region of interest" description="Disordered" evidence="1">
    <location>
        <begin position="75"/>
        <end position="101"/>
    </location>
</feature>
<proteinExistence type="predicted"/>
<protein>
    <submittedName>
        <fullName evidence="3">Uncharacterized protein</fullName>
    </submittedName>
</protein>
<comment type="caution">
    <text evidence="3">The sequence shown here is derived from an EMBL/GenBank/DDBJ whole genome shotgun (WGS) entry which is preliminary data.</text>
</comment>
<organism evidence="3 4">
    <name type="scientific">Cladosporium halotolerans</name>
    <dbReference type="NCBI Taxonomy" id="1052096"/>
    <lineage>
        <taxon>Eukaryota</taxon>
        <taxon>Fungi</taxon>
        <taxon>Dikarya</taxon>
        <taxon>Ascomycota</taxon>
        <taxon>Pezizomycotina</taxon>
        <taxon>Dothideomycetes</taxon>
        <taxon>Dothideomycetidae</taxon>
        <taxon>Cladosporiales</taxon>
        <taxon>Cladosporiaceae</taxon>
        <taxon>Cladosporium</taxon>
    </lineage>
</organism>
<accession>A0AB34KSK5</accession>
<gene>
    <name evidence="3" type="ORF">WHR41_05205</name>
</gene>
<sequence length="101" mass="11236">MGAKSWAVPVGVLAAIVVVGLIFFWIWFPRAWQYGVNRDADEIDTAPIGPEREAQRQRNREIIERFARARARERGELMEDDDVEMAGASNAKAPPAPATNA</sequence>
<reference evidence="3 4" key="1">
    <citation type="journal article" date="2020" name="Microbiol. Resour. Announc.">
        <title>Draft Genome Sequence of a Cladosporium Species Isolated from the Mesophotic Ascidian Didemnum maculosum.</title>
        <authorList>
            <person name="Gioti A."/>
            <person name="Siaperas R."/>
            <person name="Nikolaivits E."/>
            <person name="Le Goff G."/>
            <person name="Ouazzani J."/>
            <person name="Kotoulas G."/>
            <person name="Topakas E."/>
        </authorList>
    </citation>
    <scope>NUCLEOTIDE SEQUENCE [LARGE SCALE GENOMIC DNA]</scope>
    <source>
        <strain evidence="3 4">TM138-S3</strain>
    </source>
</reference>
<dbReference type="AlphaFoldDB" id="A0AB34KSK5"/>
<evidence type="ECO:0000313" key="4">
    <source>
        <dbReference type="Proteomes" id="UP000803884"/>
    </source>
</evidence>
<name>A0AB34KSK5_9PEZI</name>
<keyword evidence="2" id="KW-1133">Transmembrane helix</keyword>
<evidence type="ECO:0000313" key="3">
    <source>
        <dbReference type="EMBL" id="KAL1586535.1"/>
    </source>
</evidence>
<keyword evidence="2" id="KW-0472">Membrane</keyword>
<dbReference type="CDD" id="cd12087">
    <property type="entry name" value="TM_EGFR-like"/>
    <property type="match status" value="1"/>
</dbReference>
<dbReference type="RefSeq" id="XP_069229640.1">
    <property type="nucleotide sequence ID" value="XM_069373810.1"/>
</dbReference>
<dbReference type="EMBL" id="JAAQHG020000014">
    <property type="protein sequence ID" value="KAL1586535.1"/>
    <property type="molecule type" value="Genomic_DNA"/>
</dbReference>
<evidence type="ECO:0000256" key="2">
    <source>
        <dbReference type="SAM" id="Phobius"/>
    </source>
</evidence>
<evidence type="ECO:0000256" key="1">
    <source>
        <dbReference type="SAM" id="MobiDB-lite"/>
    </source>
</evidence>
<keyword evidence="2" id="KW-0812">Transmembrane</keyword>